<protein>
    <submittedName>
        <fullName evidence="1">Uncharacterized protein</fullName>
    </submittedName>
</protein>
<gene>
    <name evidence="1" type="ORF">C8R41DRAFT_868600</name>
</gene>
<name>A0ABQ8VAW3_9AGAR</name>
<evidence type="ECO:0000313" key="2">
    <source>
        <dbReference type="Proteomes" id="UP001150217"/>
    </source>
</evidence>
<organism evidence="1 2">
    <name type="scientific">Lentinula lateritia</name>
    <dbReference type="NCBI Taxonomy" id="40482"/>
    <lineage>
        <taxon>Eukaryota</taxon>
        <taxon>Fungi</taxon>
        <taxon>Dikarya</taxon>
        <taxon>Basidiomycota</taxon>
        <taxon>Agaricomycotina</taxon>
        <taxon>Agaricomycetes</taxon>
        <taxon>Agaricomycetidae</taxon>
        <taxon>Agaricales</taxon>
        <taxon>Marasmiineae</taxon>
        <taxon>Omphalotaceae</taxon>
        <taxon>Lentinula</taxon>
    </lineage>
</organism>
<reference evidence="1" key="1">
    <citation type="submission" date="2022-08" db="EMBL/GenBank/DDBJ databases">
        <title>A Global Phylogenomic Analysis of the Shiitake Genus Lentinula.</title>
        <authorList>
            <consortium name="DOE Joint Genome Institute"/>
            <person name="Sierra-Patev S."/>
            <person name="Min B."/>
            <person name="Naranjo-Ortiz M."/>
            <person name="Looney B."/>
            <person name="Konkel Z."/>
            <person name="Slot J.C."/>
            <person name="Sakamoto Y."/>
            <person name="Steenwyk J.L."/>
            <person name="Rokas A."/>
            <person name="Carro J."/>
            <person name="Camarero S."/>
            <person name="Ferreira P."/>
            <person name="Molpeceres G."/>
            <person name="Ruiz-Duenas F.J."/>
            <person name="Serrano A."/>
            <person name="Henrissat B."/>
            <person name="Drula E."/>
            <person name="Hughes K.W."/>
            <person name="Mata J.L."/>
            <person name="Ishikawa N.K."/>
            <person name="Vargas-Isla R."/>
            <person name="Ushijima S."/>
            <person name="Smith C.A."/>
            <person name="Ahrendt S."/>
            <person name="Andreopoulos W."/>
            <person name="He G."/>
            <person name="Labutti K."/>
            <person name="Lipzen A."/>
            <person name="Ng V."/>
            <person name="Riley R."/>
            <person name="Sandor L."/>
            <person name="Barry K."/>
            <person name="Martinez A.T."/>
            <person name="Xiao Y."/>
            <person name="Gibbons J.G."/>
            <person name="Terashima K."/>
            <person name="Grigoriev I.V."/>
            <person name="Hibbett D.S."/>
        </authorList>
    </citation>
    <scope>NUCLEOTIDE SEQUENCE</scope>
    <source>
        <strain evidence="1">RHP3577 ss4</strain>
    </source>
</reference>
<keyword evidence="2" id="KW-1185">Reference proteome</keyword>
<dbReference type="EMBL" id="JANVFT010000054">
    <property type="protein sequence ID" value="KAJ4484482.1"/>
    <property type="molecule type" value="Genomic_DNA"/>
</dbReference>
<dbReference type="Proteomes" id="UP001150217">
    <property type="component" value="Unassembled WGS sequence"/>
</dbReference>
<proteinExistence type="predicted"/>
<accession>A0ABQ8VAW3</accession>
<evidence type="ECO:0000313" key="1">
    <source>
        <dbReference type="EMBL" id="KAJ4484482.1"/>
    </source>
</evidence>
<comment type="caution">
    <text evidence="1">The sequence shown here is derived from an EMBL/GenBank/DDBJ whole genome shotgun (WGS) entry which is preliminary data.</text>
</comment>
<sequence>MRWKEKFFFLLIAWNQRQFEQIGYFNQKRVIAEAQKDRLAQANTQAENSKLTVMMVVVNILLYSPPKNAHSTCGGRRTFRTVDTALFTFHLESGNSIVLAVTLDDMWDTGSRISFFKEAYHLIRNCTLMISSRSRTFYGGSGYVLLSLRDEIHKFWCWE</sequence>